<reference evidence="2" key="1">
    <citation type="submission" date="2016-02" db="EMBL/GenBank/DDBJ databases">
        <authorList>
            <person name="liu f."/>
        </authorList>
    </citation>
    <scope>NUCLEOTIDE SEQUENCE [LARGE SCALE GENOMIC DNA]</scope>
</reference>
<gene>
    <name evidence="1" type="ORF">FLM9_832</name>
</gene>
<accession>A0A170T9J2</accession>
<evidence type="ECO:0000313" key="1">
    <source>
        <dbReference type="EMBL" id="CZB18101.1"/>
    </source>
</evidence>
<proteinExistence type="predicted"/>
<keyword evidence="2" id="KW-1185">Reference proteome</keyword>
<organism evidence="1 2">
    <name type="scientific">Candidatus Synechococcus spongiarum</name>
    <dbReference type="NCBI Taxonomy" id="431041"/>
    <lineage>
        <taxon>Bacteria</taxon>
        <taxon>Bacillati</taxon>
        <taxon>Cyanobacteriota</taxon>
        <taxon>Cyanophyceae</taxon>
        <taxon>Synechococcales</taxon>
        <taxon>Synechococcaceae</taxon>
        <taxon>Synechococcus</taxon>
    </lineage>
</organism>
<sequence>MSIITVHYLQRHRQEATRRAKEMAYRRRVDLHEKSVCLR</sequence>
<dbReference type="AlphaFoldDB" id="A0A170T9J2"/>
<dbReference type="EMBL" id="FITM01000092">
    <property type="protein sequence ID" value="CZB18101.1"/>
    <property type="molecule type" value="Genomic_DNA"/>
</dbReference>
<dbReference type="Proteomes" id="UP000182631">
    <property type="component" value="Unassembled WGS sequence"/>
</dbReference>
<name>A0A170T9J2_9SYNE</name>
<protein>
    <submittedName>
        <fullName evidence="1">Uncharacterized protein</fullName>
    </submittedName>
</protein>
<evidence type="ECO:0000313" key="2">
    <source>
        <dbReference type="Proteomes" id="UP000182631"/>
    </source>
</evidence>